<proteinExistence type="predicted"/>
<comment type="caution">
    <text evidence="1">The sequence shown here is derived from an EMBL/GenBank/DDBJ whole genome shotgun (WGS) entry which is preliminary data.</text>
</comment>
<dbReference type="EMBL" id="AWFK01000016">
    <property type="protein sequence ID" value="KOA48305.1"/>
    <property type="molecule type" value="Genomic_DNA"/>
</dbReference>
<protein>
    <submittedName>
        <fullName evidence="1">Uncharacterized protein</fullName>
    </submittedName>
</protein>
<evidence type="ECO:0000313" key="1">
    <source>
        <dbReference type="EMBL" id="KOA48305.1"/>
    </source>
</evidence>
<gene>
    <name evidence="1" type="ORF">BAAM0483_08675</name>
</gene>
<dbReference type="AlphaFoldDB" id="A0AB34T776"/>
<sequence length="58" mass="6936">MRDLSLFTQMFALLMRLMQLMMRNDPSAYQETDCMDTCLLVRRVGQRGAPDYLYWSHD</sequence>
<name>A0AB34T776_9BIFI</name>
<accession>A0AB34T776</accession>
<dbReference type="Proteomes" id="UP000037239">
    <property type="component" value="Unassembled WGS sequence"/>
</dbReference>
<evidence type="ECO:0000313" key="2">
    <source>
        <dbReference type="Proteomes" id="UP000037239"/>
    </source>
</evidence>
<reference evidence="1 2" key="1">
    <citation type="journal article" date="2015" name="Int J Genomics">
        <title>Comparative Genomics Revealed Genetic Diversity and Species/Strain-Level Differences in Carbohydrate Metabolism of Three Probiotic Bifidobacterial Species.</title>
        <authorList>
            <person name="Odamaki T."/>
            <person name="Horigome A."/>
            <person name="Sugahara H."/>
            <person name="Hashikura N."/>
            <person name="Minami J."/>
            <person name="Xiao J.Z."/>
            <person name="Abe F."/>
        </authorList>
    </citation>
    <scope>NUCLEOTIDE SEQUENCE [LARGE SCALE GENOMIC DNA]</scope>
    <source>
        <strain evidence="1 2">MCC 0483</strain>
    </source>
</reference>
<organism evidence="1 2">
    <name type="scientific">Bifidobacterium animalis subsp. animalis MCC 0483</name>
    <dbReference type="NCBI Taxonomy" id="1365955"/>
    <lineage>
        <taxon>Bacteria</taxon>
        <taxon>Bacillati</taxon>
        <taxon>Actinomycetota</taxon>
        <taxon>Actinomycetes</taxon>
        <taxon>Bifidobacteriales</taxon>
        <taxon>Bifidobacteriaceae</taxon>
        <taxon>Bifidobacterium</taxon>
    </lineage>
</organism>